<dbReference type="AlphaFoldDB" id="A0A5N6LWC0"/>
<sequence>MVQTQSCSSDNNGNPQNLIATQLAAIAAKLEPFESLMTDIASLKAQRPKSDEEPTKSDEDSRSRSPKNPLAEQLAAIAARLDTLESHLREDIQFLKIHYEPPSNQVEKEASDDNHYDEEDRFKLDTQEVSDDNPGDDEDQFPYVLGGVGGQLEVCGGIKLKIEDMEKNQSHVEWLPTNLPFAGPTYMISWADKKENWAEPDGWKNSDILKIGKRGSTAFIKACIVGKLTTRRLVKG</sequence>
<evidence type="ECO:0000256" key="1">
    <source>
        <dbReference type="SAM" id="MobiDB-lite"/>
    </source>
</evidence>
<dbReference type="EMBL" id="SZYD01000018">
    <property type="protein sequence ID" value="KAD2805830.1"/>
    <property type="molecule type" value="Genomic_DNA"/>
</dbReference>
<comment type="caution">
    <text evidence="2">The sequence shown here is derived from an EMBL/GenBank/DDBJ whole genome shotgun (WGS) entry which is preliminary data.</text>
</comment>
<gene>
    <name evidence="2" type="ORF">E3N88_39207</name>
</gene>
<accession>A0A5N6LWC0</accession>
<name>A0A5N6LWC0_9ASTR</name>
<protein>
    <submittedName>
        <fullName evidence="2">Uncharacterized protein</fullName>
    </submittedName>
</protein>
<feature type="compositionally biased region" description="Basic and acidic residues" evidence="1">
    <location>
        <begin position="48"/>
        <end position="63"/>
    </location>
</feature>
<dbReference type="Proteomes" id="UP000326396">
    <property type="component" value="Linkage Group LG8"/>
</dbReference>
<organism evidence="2 3">
    <name type="scientific">Mikania micrantha</name>
    <name type="common">bitter vine</name>
    <dbReference type="NCBI Taxonomy" id="192012"/>
    <lineage>
        <taxon>Eukaryota</taxon>
        <taxon>Viridiplantae</taxon>
        <taxon>Streptophyta</taxon>
        <taxon>Embryophyta</taxon>
        <taxon>Tracheophyta</taxon>
        <taxon>Spermatophyta</taxon>
        <taxon>Magnoliopsida</taxon>
        <taxon>eudicotyledons</taxon>
        <taxon>Gunneridae</taxon>
        <taxon>Pentapetalae</taxon>
        <taxon>asterids</taxon>
        <taxon>campanulids</taxon>
        <taxon>Asterales</taxon>
        <taxon>Asteraceae</taxon>
        <taxon>Asteroideae</taxon>
        <taxon>Heliantheae alliance</taxon>
        <taxon>Eupatorieae</taxon>
        <taxon>Mikania</taxon>
    </lineage>
</organism>
<keyword evidence="3" id="KW-1185">Reference proteome</keyword>
<proteinExistence type="predicted"/>
<feature type="region of interest" description="Disordered" evidence="1">
    <location>
        <begin position="41"/>
        <end position="71"/>
    </location>
</feature>
<evidence type="ECO:0000313" key="3">
    <source>
        <dbReference type="Proteomes" id="UP000326396"/>
    </source>
</evidence>
<evidence type="ECO:0000313" key="2">
    <source>
        <dbReference type="EMBL" id="KAD2805830.1"/>
    </source>
</evidence>
<reference evidence="2 3" key="1">
    <citation type="submission" date="2019-05" db="EMBL/GenBank/DDBJ databases">
        <title>Mikania micrantha, genome provides insights into the molecular mechanism of rapid growth.</title>
        <authorList>
            <person name="Liu B."/>
        </authorList>
    </citation>
    <scope>NUCLEOTIDE SEQUENCE [LARGE SCALE GENOMIC DNA]</scope>
    <source>
        <strain evidence="2">NLD-2019</strain>
        <tissue evidence="2">Leaf</tissue>
    </source>
</reference>